<feature type="transmembrane region" description="Helical" evidence="1">
    <location>
        <begin position="227"/>
        <end position="245"/>
    </location>
</feature>
<evidence type="ECO:0000256" key="1">
    <source>
        <dbReference type="SAM" id="Phobius"/>
    </source>
</evidence>
<protein>
    <submittedName>
        <fullName evidence="2">Uncharacterized protein</fullName>
    </submittedName>
</protein>
<keyword evidence="1" id="KW-0472">Membrane</keyword>
<sequence length="249" mass="30191">MLNIQKDYKNHELLKEKWNLDTEIDGFIGFLKTTLSFSYKQKESCHAIEYYHLRASTTKYPIQSKWLGVSIRKFLKLRDDYIFVKRSKLIQIDQEKKIRICNVFWKMISQTRIQEFVTYGLTEIPNFVYARQGVSWYISADDQATEEEEYFVAINMIAIILRIINLRMDVQTQLRSKTYVSSIIQVHFSCNLRWTIILNMDYIQKWIEISLQKILLKSFRECVCITYFKFFVTLYKQFIFYLYFFQLIF</sequence>
<evidence type="ECO:0000313" key="2">
    <source>
        <dbReference type="EMBL" id="CAD8117596.1"/>
    </source>
</evidence>
<evidence type="ECO:0000313" key="3">
    <source>
        <dbReference type="Proteomes" id="UP000688137"/>
    </source>
</evidence>
<dbReference type="AlphaFoldDB" id="A0A8S1QPQ6"/>
<keyword evidence="1" id="KW-1133">Transmembrane helix</keyword>
<comment type="caution">
    <text evidence="2">The sequence shown here is derived from an EMBL/GenBank/DDBJ whole genome shotgun (WGS) entry which is preliminary data.</text>
</comment>
<dbReference type="EMBL" id="CAJJDM010000213">
    <property type="protein sequence ID" value="CAD8117596.1"/>
    <property type="molecule type" value="Genomic_DNA"/>
</dbReference>
<name>A0A8S1QPQ6_PARPR</name>
<accession>A0A8S1QPQ6</accession>
<organism evidence="2 3">
    <name type="scientific">Paramecium primaurelia</name>
    <dbReference type="NCBI Taxonomy" id="5886"/>
    <lineage>
        <taxon>Eukaryota</taxon>
        <taxon>Sar</taxon>
        <taxon>Alveolata</taxon>
        <taxon>Ciliophora</taxon>
        <taxon>Intramacronucleata</taxon>
        <taxon>Oligohymenophorea</taxon>
        <taxon>Peniculida</taxon>
        <taxon>Parameciidae</taxon>
        <taxon>Paramecium</taxon>
    </lineage>
</organism>
<reference evidence="2" key="1">
    <citation type="submission" date="2021-01" db="EMBL/GenBank/DDBJ databases">
        <authorList>
            <consortium name="Genoscope - CEA"/>
            <person name="William W."/>
        </authorList>
    </citation>
    <scope>NUCLEOTIDE SEQUENCE</scope>
</reference>
<keyword evidence="3" id="KW-1185">Reference proteome</keyword>
<gene>
    <name evidence="2" type="ORF">PPRIM_AZ9-3.1.T2040010</name>
</gene>
<dbReference type="Proteomes" id="UP000688137">
    <property type="component" value="Unassembled WGS sequence"/>
</dbReference>
<proteinExistence type="predicted"/>
<keyword evidence="1" id="KW-0812">Transmembrane</keyword>